<gene>
    <name evidence="1" type="ORF">PACLA_8A073207</name>
</gene>
<name>A0A6S7HPL2_PARCT</name>
<reference evidence="1" key="1">
    <citation type="submission" date="2020-04" db="EMBL/GenBank/DDBJ databases">
        <authorList>
            <person name="Alioto T."/>
            <person name="Alioto T."/>
            <person name="Gomez Garrido J."/>
        </authorList>
    </citation>
    <scope>NUCLEOTIDE SEQUENCE</scope>
    <source>
        <strain evidence="1">A484AB</strain>
    </source>
</reference>
<dbReference type="PANTHER" id="PTHR31511:SF12">
    <property type="entry name" value="RHO TERMINATION FACTOR N-TERMINAL DOMAIN-CONTAINING PROTEIN"/>
    <property type="match status" value="1"/>
</dbReference>
<dbReference type="OrthoDB" id="6602337at2759"/>
<dbReference type="PANTHER" id="PTHR31511">
    <property type="entry name" value="PROTEIN CBG23764"/>
    <property type="match status" value="1"/>
</dbReference>
<protein>
    <submittedName>
        <fullName evidence="1">Uncharacterized protein</fullName>
    </submittedName>
</protein>
<comment type="caution">
    <text evidence="1">The sequence shown here is derived from an EMBL/GenBank/DDBJ whole genome shotgun (WGS) entry which is preliminary data.</text>
</comment>
<organism evidence="1 2">
    <name type="scientific">Paramuricea clavata</name>
    <name type="common">Red gorgonian</name>
    <name type="synonym">Violescent sea-whip</name>
    <dbReference type="NCBI Taxonomy" id="317549"/>
    <lineage>
        <taxon>Eukaryota</taxon>
        <taxon>Metazoa</taxon>
        <taxon>Cnidaria</taxon>
        <taxon>Anthozoa</taxon>
        <taxon>Octocorallia</taxon>
        <taxon>Malacalcyonacea</taxon>
        <taxon>Plexauridae</taxon>
        <taxon>Paramuricea</taxon>
    </lineage>
</organism>
<sequence>MAKEIKGIHDKNFRFVVPMKMTREDVDDYNSRAKCHLCWERIYPYSDWTLRKVRDHCHFTGECRGPAHSICNLKARKPNFIPTLFYNLDGYDEHLFLPSLSINGGNITCIPLNETCLSTKEEFFPSLTWKDVSDEEYALSQEVFKKFGCKMLWDYSEIYLKTDIALLTDIFEDFRKMSKRNYGLDPLWYYTASGLSLDAALKYIGVELVQLMDPAKDMYLMIEKGIRSGMCMARDGT</sequence>
<dbReference type="SUPFAM" id="SSF54060">
    <property type="entry name" value="His-Me finger endonucleases"/>
    <property type="match status" value="1"/>
</dbReference>
<dbReference type="Proteomes" id="UP001152795">
    <property type="component" value="Unassembled WGS sequence"/>
</dbReference>
<evidence type="ECO:0000313" key="2">
    <source>
        <dbReference type="Proteomes" id="UP001152795"/>
    </source>
</evidence>
<evidence type="ECO:0000313" key="1">
    <source>
        <dbReference type="EMBL" id="CAB4006359.1"/>
    </source>
</evidence>
<keyword evidence="2" id="KW-1185">Reference proteome</keyword>
<proteinExistence type="predicted"/>
<dbReference type="AlphaFoldDB" id="A0A6S7HPL2"/>
<dbReference type="EMBL" id="CACRXK020005489">
    <property type="protein sequence ID" value="CAB4006359.1"/>
    <property type="molecule type" value="Genomic_DNA"/>
</dbReference>
<dbReference type="InterPro" id="IPR044925">
    <property type="entry name" value="His-Me_finger_sf"/>
</dbReference>
<accession>A0A6S7HPL2</accession>